<evidence type="ECO:0000313" key="3">
    <source>
        <dbReference type="EMBL" id="CAG9333235.1"/>
    </source>
</evidence>
<dbReference type="AlphaFoldDB" id="A0AAU9K7Y1"/>
<dbReference type="EMBL" id="CAJZBQ010000056">
    <property type="protein sequence ID" value="CAG9333235.1"/>
    <property type="molecule type" value="Genomic_DNA"/>
</dbReference>
<sequence>MFFSLILGNLLATSGLNLNLDDVNAPEISELSYQAAEDILYDYSPQTTDLSLLIYFLEYSANNSNPDALRELGEIWLFGLPIAPENPSRDKFVDEKGIFNRNVSKAIDYFQKAFLLGDADSAFYLAFLLQQTLLISDFDEFFTEVQDVPSMIDSLYTAGLLRDSYLIQKSLLSAYKQCISSYEITTPSLLNSNISHPFYSAPLFNKIDCGGSCEDYGIYAMDAAEEALEYIKENGREELTMGRLDLELKNMYGEETEKALLLATISIKESEHSRGYLNLAENYMFGNPQIGIEKDYEKAIELYRTAAFSGNVDAYDVLGIIYSQGIHTEKDIETGWGYLEKAKALGSSQAYSALGYLYFNGDGVPADREKALDYIMTAAEKGNPEAMNNLGVLYAKGDGINQDYFKAAQMFSAGSAIWHAPSVFNLGLMEFKGLGTKKNCRMALDLFEKVIERGDLAKIILNAYSFYRNGDIEGAYLSYMLGAALGFENAQLSVGYMWEKGMVNFKCKYDRDYCAMSYYAKAAQMHQSEWAFYKLGDRLYYNSRDESDYAEAFKYYSDAKTIPEAIFSRGYMHEFGIGVERNETKAEEIYDEIIKKSKNGQYERDSYYPAQIALYSVKLKKLVSQVPFLNSLVEMINSIIN</sequence>
<accession>A0AAU9K7Y1</accession>
<dbReference type="InterPro" id="IPR006597">
    <property type="entry name" value="Sel1-like"/>
</dbReference>
<dbReference type="PANTHER" id="PTHR11102:SF147">
    <property type="entry name" value="SEL1L ADAPTOR SUBUNIT OF ERAD E3 UBIQUITIN LIGASE"/>
    <property type="match status" value="1"/>
</dbReference>
<feature type="signal peptide" evidence="2">
    <location>
        <begin position="1"/>
        <end position="15"/>
    </location>
</feature>
<dbReference type="InterPro" id="IPR050767">
    <property type="entry name" value="Sel1_AlgK"/>
</dbReference>
<feature type="chain" id="PRO_5043762294" evidence="2">
    <location>
        <begin position="16"/>
        <end position="641"/>
    </location>
</feature>
<dbReference type="PANTHER" id="PTHR11102">
    <property type="entry name" value="SEL-1-LIKE PROTEIN"/>
    <property type="match status" value="1"/>
</dbReference>
<dbReference type="GO" id="GO:0036503">
    <property type="term" value="P:ERAD pathway"/>
    <property type="evidence" value="ECO:0007669"/>
    <property type="project" value="TreeGrafter"/>
</dbReference>
<proteinExistence type="inferred from homology"/>
<name>A0AAU9K7Y1_9CILI</name>
<evidence type="ECO:0000256" key="2">
    <source>
        <dbReference type="SAM" id="SignalP"/>
    </source>
</evidence>
<organism evidence="3 4">
    <name type="scientific">Blepharisma stoltei</name>
    <dbReference type="NCBI Taxonomy" id="1481888"/>
    <lineage>
        <taxon>Eukaryota</taxon>
        <taxon>Sar</taxon>
        <taxon>Alveolata</taxon>
        <taxon>Ciliophora</taxon>
        <taxon>Postciliodesmatophora</taxon>
        <taxon>Heterotrichea</taxon>
        <taxon>Heterotrichida</taxon>
        <taxon>Blepharismidae</taxon>
        <taxon>Blepharisma</taxon>
    </lineage>
</organism>
<keyword evidence="2" id="KW-0732">Signal</keyword>
<comment type="caution">
    <text evidence="3">The sequence shown here is derived from an EMBL/GenBank/DDBJ whole genome shotgun (WGS) entry which is preliminary data.</text>
</comment>
<comment type="similarity">
    <text evidence="1">Belongs to the sel-1 family.</text>
</comment>
<dbReference type="InterPro" id="IPR011990">
    <property type="entry name" value="TPR-like_helical_dom_sf"/>
</dbReference>
<keyword evidence="4" id="KW-1185">Reference proteome</keyword>
<dbReference type="SUPFAM" id="SSF81901">
    <property type="entry name" value="HCP-like"/>
    <property type="match status" value="3"/>
</dbReference>
<dbReference type="Gene3D" id="1.25.40.10">
    <property type="entry name" value="Tetratricopeptide repeat domain"/>
    <property type="match status" value="3"/>
</dbReference>
<dbReference type="Proteomes" id="UP001162131">
    <property type="component" value="Unassembled WGS sequence"/>
</dbReference>
<protein>
    <submittedName>
        <fullName evidence="3">Uncharacterized protein</fullName>
    </submittedName>
</protein>
<evidence type="ECO:0000256" key="1">
    <source>
        <dbReference type="ARBA" id="ARBA00038101"/>
    </source>
</evidence>
<gene>
    <name evidence="3" type="ORF">BSTOLATCC_MIC58053</name>
</gene>
<dbReference type="SMART" id="SM00671">
    <property type="entry name" value="SEL1"/>
    <property type="match status" value="7"/>
</dbReference>
<evidence type="ECO:0000313" key="4">
    <source>
        <dbReference type="Proteomes" id="UP001162131"/>
    </source>
</evidence>
<dbReference type="Pfam" id="PF08238">
    <property type="entry name" value="Sel1"/>
    <property type="match status" value="9"/>
</dbReference>
<reference evidence="3" key="1">
    <citation type="submission" date="2021-09" db="EMBL/GenBank/DDBJ databases">
        <authorList>
            <consortium name="AG Swart"/>
            <person name="Singh M."/>
            <person name="Singh A."/>
            <person name="Seah K."/>
            <person name="Emmerich C."/>
        </authorList>
    </citation>
    <scope>NUCLEOTIDE SEQUENCE</scope>
    <source>
        <strain evidence="3">ATCC30299</strain>
    </source>
</reference>
<dbReference type="GO" id="GO:0005789">
    <property type="term" value="C:endoplasmic reticulum membrane"/>
    <property type="evidence" value="ECO:0007669"/>
    <property type="project" value="TreeGrafter"/>
</dbReference>